<dbReference type="RefSeq" id="WP_309868139.1">
    <property type="nucleotide sequence ID" value="NZ_JAVDQG010000008.1"/>
</dbReference>
<evidence type="ECO:0008006" key="3">
    <source>
        <dbReference type="Google" id="ProtNLM"/>
    </source>
</evidence>
<evidence type="ECO:0000313" key="2">
    <source>
        <dbReference type="Proteomes" id="UP001185012"/>
    </source>
</evidence>
<comment type="caution">
    <text evidence="1">The sequence shown here is derived from an EMBL/GenBank/DDBJ whole genome shotgun (WGS) entry which is preliminary data.</text>
</comment>
<dbReference type="InterPro" id="IPR011094">
    <property type="entry name" value="Uncharacterised_LppY/LpqO"/>
</dbReference>
<keyword evidence="2" id="KW-1185">Reference proteome</keyword>
<reference evidence="1 2" key="1">
    <citation type="submission" date="2023-07" db="EMBL/GenBank/DDBJ databases">
        <title>Genomic Encyclopedia of Type Strains, Phase IV (KMG-IV): sequencing the most valuable type-strain genomes for metagenomic binning, comparative biology and taxonomic classification.</title>
        <authorList>
            <person name="Goeker M."/>
        </authorList>
    </citation>
    <scope>NUCLEOTIDE SEQUENCE [LARGE SCALE GENOMIC DNA]</scope>
    <source>
        <strain evidence="1 2">DSM 45903</strain>
    </source>
</reference>
<proteinExistence type="predicted"/>
<evidence type="ECO:0000313" key="1">
    <source>
        <dbReference type="EMBL" id="MDR6227201.1"/>
    </source>
</evidence>
<accession>A0ABU1IQX9</accession>
<dbReference type="Proteomes" id="UP001185012">
    <property type="component" value="Unassembled WGS sequence"/>
</dbReference>
<name>A0ABU1IQX9_9BACL</name>
<dbReference type="EMBL" id="JAVDQG010000008">
    <property type="protein sequence ID" value="MDR6227201.1"/>
    <property type="molecule type" value="Genomic_DNA"/>
</dbReference>
<protein>
    <recommendedName>
        <fullName evidence="3">DUF1259 domain-containing protein</fullName>
    </recommendedName>
</protein>
<organism evidence="1 2">
    <name type="scientific">Desmospora profundinema</name>
    <dbReference type="NCBI Taxonomy" id="1571184"/>
    <lineage>
        <taxon>Bacteria</taxon>
        <taxon>Bacillati</taxon>
        <taxon>Bacillota</taxon>
        <taxon>Bacilli</taxon>
        <taxon>Bacillales</taxon>
        <taxon>Thermoactinomycetaceae</taxon>
        <taxon>Desmospora</taxon>
    </lineage>
</organism>
<dbReference type="Pfam" id="PF07485">
    <property type="entry name" value="DUF1529"/>
    <property type="match status" value="1"/>
</dbReference>
<gene>
    <name evidence="1" type="ORF">JOE21_003216</name>
</gene>
<sequence>MRWRSWILIVLFTISLLSMWSTQTLHAEESFCQQIKQETGLPATLEKGICTIIIPREDIKARLEGVPLPGEMLDLELSAHIIKTGKKGYLTAEFALLEKEINPVIDRVRQSGISVSALHNHWIHEHPRILYLHFQGSGDPVELATTVKQAVQATTVPSH</sequence>